<evidence type="ECO:0000256" key="2">
    <source>
        <dbReference type="ARBA" id="ARBA00022490"/>
    </source>
</evidence>
<dbReference type="GO" id="GO:0051087">
    <property type="term" value="F:protein-folding chaperone binding"/>
    <property type="evidence" value="ECO:0007669"/>
    <property type="project" value="TreeGrafter"/>
</dbReference>
<evidence type="ECO:0000256" key="1">
    <source>
        <dbReference type="ARBA" id="ARBA00004496"/>
    </source>
</evidence>
<dbReference type="PANTHER" id="PTHR21634:SF9">
    <property type="entry name" value="RE13835P"/>
    <property type="match status" value="1"/>
</dbReference>
<feature type="region of interest" description="Disordered" evidence="3">
    <location>
        <begin position="178"/>
        <end position="209"/>
    </location>
</feature>
<feature type="region of interest" description="Disordered" evidence="3">
    <location>
        <begin position="325"/>
        <end position="379"/>
    </location>
</feature>
<feature type="region of interest" description="Disordered" evidence="3">
    <location>
        <begin position="266"/>
        <end position="286"/>
    </location>
</feature>
<feature type="region of interest" description="Disordered" evidence="3">
    <location>
        <begin position="80"/>
        <end position="115"/>
    </location>
</feature>
<keyword evidence="2" id="KW-0963">Cytoplasm</keyword>
<feature type="region of interest" description="Disordered" evidence="3">
    <location>
        <begin position="907"/>
        <end position="970"/>
    </location>
</feature>
<name>A0AAE1F9V1_PETCI</name>
<feature type="compositionally biased region" description="Polar residues" evidence="3">
    <location>
        <begin position="909"/>
        <end position="944"/>
    </location>
</feature>
<dbReference type="PANTHER" id="PTHR21634">
    <property type="entry name" value="RE13835P"/>
    <property type="match status" value="1"/>
</dbReference>
<dbReference type="PROSITE" id="PS51836">
    <property type="entry name" value="DENN_FNIP12"/>
    <property type="match status" value="1"/>
</dbReference>
<dbReference type="EMBL" id="JAWQEG010002692">
    <property type="protein sequence ID" value="KAK3870284.1"/>
    <property type="molecule type" value="Genomic_DNA"/>
</dbReference>
<dbReference type="Pfam" id="PF14636">
    <property type="entry name" value="FNIP_N"/>
    <property type="match status" value="1"/>
</dbReference>
<dbReference type="GO" id="GO:0042030">
    <property type="term" value="F:ATPase inhibitor activity"/>
    <property type="evidence" value="ECO:0007669"/>
    <property type="project" value="TreeGrafter"/>
</dbReference>
<keyword evidence="6" id="KW-1185">Reference proteome</keyword>
<dbReference type="InterPro" id="IPR028084">
    <property type="entry name" value="FNIP_N_dom"/>
</dbReference>
<feature type="region of interest" description="Disordered" evidence="3">
    <location>
        <begin position="687"/>
        <end position="761"/>
    </location>
</feature>
<comment type="caution">
    <text evidence="5">The sequence shown here is derived from an EMBL/GenBank/DDBJ whole genome shotgun (WGS) entry which is preliminary data.</text>
</comment>
<feature type="region of interest" description="Disordered" evidence="3">
    <location>
        <begin position="1216"/>
        <end position="1258"/>
    </location>
</feature>
<reference evidence="5" key="1">
    <citation type="submission" date="2023-10" db="EMBL/GenBank/DDBJ databases">
        <title>Genome assemblies of two species of porcelain crab, Petrolisthes cinctipes and Petrolisthes manimaculis (Anomura: Porcellanidae).</title>
        <authorList>
            <person name="Angst P."/>
        </authorList>
    </citation>
    <scope>NUCLEOTIDE SEQUENCE</scope>
    <source>
        <strain evidence="5">PB745_01</strain>
        <tissue evidence="5">Gill</tissue>
    </source>
</reference>
<evidence type="ECO:0000256" key="3">
    <source>
        <dbReference type="SAM" id="MobiDB-lite"/>
    </source>
</evidence>
<protein>
    <recommendedName>
        <fullName evidence="4">UDENN FNIP1/2-type domain-containing protein</fullName>
    </recommendedName>
</protein>
<organism evidence="5 6">
    <name type="scientific">Petrolisthes cinctipes</name>
    <name type="common">Flat porcelain crab</name>
    <dbReference type="NCBI Taxonomy" id="88211"/>
    <lineage>
        <taxon>Eukaryota</taxon>
        <taxon>Metazoa</taxon>
        <taxon>Ecdysozoa</taxon>
        <taxon>Arthropoda</taxon>
        <taxon>Crustacea</taxon>
        <taxon>Multicrustacea</taxon>
        <taxon>Malacostraca</taxon>
        <taxon>Eumalacostraca</taxon>
        <taxon>Eucarida</taxon>
        <taxon>Decapoda</taxon>
        <taxon>Pleocyemata</taxon>
        <taxon>Anomura</taxon>
        <taxon>Galatheoidea</taxon>
        <taxon>Porcellanidae</taxon>
        <taxon>Petrolisthes</taxon>
    </lineage>
</organism>
<dbReference type="GO" id="GO:0005737">
    <property type="term" value="C:cytoplasm"/>
    <property type="evidence" value="ECO:0007669"/>
    <property type="project" value="UniProtKB-SubCell"/>
</dbReference>
<dbReference type="InterPro" id="IPR037545">
    <property type="entry name" value="DENN_FNIP1/2"/>
</dbReference>
<comment type="subcellular location">
    <subcellularLocation>
        <location evidence="1">Cytoplasm</location>
    </subcellularLocation>
</comment>
<feature type="compositionally biased region" description="Basic and acidic residues" evidence="3">
    <location>
        <begin position="690"/>
        <end position="699"/>
    </location>
</feature>
<evidence type="ECO:0000313" key="6">
    <source>
        <dbReference type="Proteomes" id="UP001286313"/>
    </source>
</evidence>
<evidence type="ECO:0000259" key="4">
    <source>
        <dbReference type="PROSITE" id="PS51836"/>
    </source>
</evidence>
<gene>
    <name evidence="5" type="ORF">Pcinc_024482</name>
</gene>
<feature type="compositionally biased region" description="Basic and acidic residues" evidence="3">
    <location>
        <begin position="1226"/>
        <end position="1250"/>
    </location>
</feature>
<dbReference type="Pfam" id="PF14637">
    <property type="entry name" value="FNIP_M"/>
    <property type="match status" value="1"/>
</dbReference>
<dbReference type="Proteomes" id="UP001286313">
    <property type="component" value="Unassembled WGS sequence"/>
</dbReference>
<feature type="compositionally biased region" description="Basic and acidic residues" evidence="3">
    <location>
        <begin position="948"/>
        <end position="958"/>
    </location>
</feature>
<feature type="compositionally biased region" description="Polar residues" evidence="3">
    <location>
        <begin position="700"/>
        <end position="711"/>
    </location>
</feature>
<feature type="compositionally biased region" description="Polar residues" evidence="3">
    <location>
        <begin position="88"/>
        <end position="103"/>
    </location>
</feature>
<dbReference type="InterPro" id="IPR028086">
    <property type="entry name" value="FNIP_C_dom"/>
</dbReference>
<dbReference type="InterPro" id="IPR028085">
    <property type="entry name" value="FNIP_mid_dom"/>
</dbReference>
<accession>A0AAE1F9V1</accession>
<sequence length="1494" mass="161749">MCQYCWYEDNSNMPWDVLVPKVMRLRLVYRWMCCRKNSNKNSCNKSKGTMTRVGIANQIPQKVEGAWGYVLPLSGGAGEVESSESAADTCSNQHSSSPDSYQKTRLARTRETEPPFPLRKDGIRVLLFRDCDARGRKLLYDSKTVVQVPLSEAPVASTSVPSCKTLFKASWGVSGASGVPSVGSGGASQTGQTVASRGNKARAPTSSKPDVYAEVSGGYGYQYLQQENDTKSLGDLVFGTVEMAYRGSCSKLHLLHHPHRLLLSRNAPAPPSHLRPSTLGSDAGIGSGSLGSSISSLGDSVSRADSLEVPWGPGRPLAWEMPPRVLSSTHSEGDSGIGGPSSPYSSTCGSFLSPPSLSSTPHGTPTSRQGSGSSLKNSGSLNSLQRRFLRNVTTSLEALGEVGIGEESGGGGAVQGHSSRRSTKLGIAVIIQLGGSSKTELERQVEEWLFLHMGVVEGAVERLQAALDLAYLHRHSFVSTTHNAVAHLQQDIMDLVCGARLVRPVWLGLAEVGWGAAGQVEHRALCSLLVHTLASVLHTYDTKTTNFFVSKLLTAVLTHHLGWVSTVAPSDPTSLPPTSSTPPHTSPWVEQLAESHPYSAVWAQLCELSGAVGYPPRTARTLLLGSDTHLLSQLLTVLSYIIRCSQVVEQDIQPHTACSSSESQQQQQQQQQTCSRTSSMASVVTVVEGSQRDSQRDCSTRQNSLVQLQRESSLRRSWRKTREGRGSRLLPVEPRAGVEGSEGTKTGNATPVEDSSADPNPLQMSARKECDQASKWMLNDGEEIVIHDVKSGAKMPLETPVCECFVQETKRDQEVSTPFPSTEVVVSKPADSTSKTLSKCKTSTNLASLVGGDEFFPDETDSKLGAKVDSERLYPTLYDLDDHRETFGPMVLEPDVIAEKVHKLFRGSSRGSSPQEQDSKTSVCHSNPQSSINVCQQPTLSQENIYPRTDHFIDKSRPLEGPTTFPRTKKSQSAGIGIGFMFDCAKGIECLSISSSVKDSFEVRSQTSGIVSGAEVRVPAENIHPEVEEGGKVLLICGDEDKRLGLPKQPSERTEQNIGTHVRLQSEANSSSTNLSVGFEDLNKFLSLNSDMDQVTCLPSPVDTRRLVRMHNVGRESARDLTTLGREMAIYPSLSEFKQEGRLVRDGDVLEDVDGWLKKHRRHHSDPTNGLFVTKLMKPDIDDTLNDVAEENTGDRKASFVERSIDIPTVHSKTCRKNSNNCDQVIEPHDQGKDADTKRGVGNNKDHPSPEEDSCLGELNAATTTDVGKEPIPMPMPRCGYSSSVRGCTAVNNNLAASLLGGVLDHYSSVFVVQATTQTQHWEDTLRQDLHTAAHRPTFHQPVAEAVAVVADTDSWEVEVVSSHSYVVERGARGTAGLQVGMSPLVSAITDSILHLTQLNLDPVYIVQHLEERLSELYLKSQLLASYLLEGAGLASEDGGGVCLGASSGATLSPHHLPNLTRALGLDMNDLPLLLAVASTHTPALTRMFGLSFR</sequence>
<dbReference type="Pfam" id="PF14638">
    <property type="entry name" value="FNIP_C"/>
    <property type="match status" value="1"/>
</dbReference>
<evidence type="ECO:0000313" key="5">
    <source>
        <dbReference type="EMBL" id="KAK3870284.1"/>
    </source>
</evidence>
<feature type="compositionally biased region" description="Low complexity" evidence="3">
    <location>
        <begin position="340"/>
        <end position="379"/>
    </location>
</feature>
<proteinExistence type="predicted"/>
<feature type="domain" description="UDENN FNIP1/2-type" evidence="4">
    <location>
        <begin position="118"/>
        <end position="1481"/>
    </location>
</feature>